<dbReference type="InterPro" id="IPR006059">
    <property type="entry name" value="SBP"/>
</dbReference>
<keyword evidence="2" id="KW-0813">Transport</keyword>
<dbReference type="PANTHER" id="PTHR43649">
    <property type="entry name" value="ARABINOSE-BINDING PROTEIN-RELATED"/>
    <property type="match status" value="1"/>
</dbReference>
<dbReference type="EMBL" id="ACFH01000053">
    <property type="protein sequence ID" value="EEH66347.1"/>
    <property type="molecule type" value="Genomic_DNA"/>
</dbReference>
<reference evidence="4 5" key="1">
    <citation type="submission" date="2009-01" db="EMBL/GenBank/DDBJ databases">
        <authorList>
            <person name="Qin X."/>
            <person name="Bachman B."/>
            <person name="Battles P."/>
            <person name="Bell A."/>
            <person name="Bess C."/>
            <person name="Bickham C."/>
            <person name="Chaboub L."/>
            <person name="Chen D."/>
            <person name="Coyle M."/>
            <person name="Deiros D.R."/>
            <person name="Dinh H."/>
            <person name="Forbes L."/>
            <person name="Fowler G."/>
            <person name="Francisco L."/>
            <person name="Fu Q."/>
            <person name="Gubbala S."/>
            <person name="Hale W."/>
            <person name="Han Y."/>
            <person name="Hemphill L."/>
            <person name="Highlander S.K."/>
            <person name="Hirani K."/>
            <person name="Hogues M."/>
            <person name="Jackson L."/>
            <person name="Jakkamsetti A."/>
            <person name="Javaid M."/>
            <person name="Jiang H."/>
            <person name="Korchina V."/>
            <person name="Kovar C."/>
            <person name="Lara F."/>
            <person name="Lee S."/>
            <person name="Mata R."/>
            <person name="Mathew T."/>
            <person name="Moen C."/>
            <person name="Morales K."/>
            <person name="Munidasa M."/>
            <person name="Nazareth L."/>
            <person name="Ngo R."/>
            <person name="Nguyen L."/>
            <person name="Okwuonu G."/>
            <person name="Ongeri F."/>
            <person name="Patil S."/>
            <person name="Petrosino J."/>
            <person name="Pham C."/>
            <person name="Pham P."/>
            <person name="Pu L.-L."/>
            <person name="Puazo M."/>
            <person name="Raj R."/>
            <person name="Reid J."/>
            <person name="Rouhana J."/>
            <person name="Saada N."/>
            <person name="Shang Y."/>
            <person name="Simmons D."/>
            <person name="Thornton R."/>
            <person name="Warren J."/>
            <person name="Weissenberger G."/>
            <person name="Zhang J."/>
            <person name="Zhang L."/>
            <person name="Zhou C."/>
            <person name="Zhu D."/>
            <person name="Muzny D."/>
            <person name="Worley K."/>
            <person name="Gibbs R."/>
        </authorList>
    </citation>
    <scope>NUCLEOTIDE SEQUENCE [LARGE SCALE GENOMIC DNA]</scope>
    <source>
        <strain evidence="4 5">DSM 15434</strain>
    </source>
</reference>
<evidence type="ECO:0000313" key="5">
    <source>
        <dbReference type="Proteomes" id="UP000004778"/>
    </source>
</evidence>
<dbReference type="eggNOG" id="COG1653">
    <property type="taxonomic scope" value="Bacteria"/>
</dbReference>
<name>C0W4L3_9ACTO</name>
<dbReference type="SUPFAM" id="SSF53850">
    <property type="entry name" value="Periplasmic binding protein-like II"/>
    <property type="match status" value="1"/>
</dbReference>
<organism evidence="4 5">
    <name type="scientific">Actinomyces urogenitalis DSM 15434</name>
    <dbReference type="NCBI Taxonomy" id="525246"/>
    <lineage>
        <taxon>Bacteria</taxon>
        <taxon>Bacillati</taxon>
        <taxon>Actinomycetota</taxon>
        <taxon>Actinomycetes</taxon>
        <taxon>Actinomycetales</taxon>
        <taxon>Actinomycetaceae</taxon>
        <taxon>Actinomyces</taxon>
    </lineage>
</organism>
<dbReference type="PROSITE" id="PS51257">
    <property type="entry name" value="PROKAR_LIPOPROTEIN"/>
    <property type="match status" value="1"/>
</dbReference>
<dbReference type="InterPro" id="IPR006311">
    <property type="entry name" value="TAT_signal"/>
</dbReference>
<dbReference type="HOGENOM" id="CLU_031285_12_1_11"/>
<evidence type="ECO:0000256" key="2">
    <source>
        <dbReference type="ARBA" id="ARBA00022448"/>
    </source>
</evidence>
<feature type="chain" id="PRO_5039426013" evidence="3">
    <location>
        <begin position="24"/>
        <end position="423"/>
    </location>
</feature>
<dbReference type="Pfam" id="PF01547">
    <property type="entry name" value="SBP_bac_1"/>
    <property type="match status" value="1"/>
</dbReference>
<dbReference type="Gene3D" id="3.40.190.10">
    <property type="entry name" value="Periplasmic binding protein-like II"/>
    <property type="match status" value="2"/>
</dbReference>
<dbReference type="RefSeq" id="WP_006547788.1">
    <property type="nucleotide sequence ID" value="NZ_DS999574.1"/>
</dbReference>
<evidence type="ECO:0000313" key="4">
    <source>
        <dbReference type="EMBL" id="EEH66347.1"/>
    </source>
</evidence>
<dbReference type="PANTHER" id="PTHR43649:SF29">
    <property type="entry name" value="OSMOPROTECTIVE COMPOUNDS-BINDING PROTEIN GGTB"/>
    <property type="match status" value="1"/>
</dbReference>
<dbReference type="Proteomes" id="UP000004778">
    <property type="component" value="Unassembled WGS sequence"/>
</dbReference>
<comment type="caution">
    <text evidence="4">The sequence shown here is derived from an EMBL/GenBank/DDBJ whole genome shotgun (WGS) entry which is preliminary data.</text>
</comment>
<dbReference type="PROSITE" id="PS51318">
    <property type="entry name" value="TAT"/>
    <property type="match status" value="1"/>
</dbReference>
<feature type="signal peptide" evidence="3">
    <location>
        <begin position="1"/>
        <end position="23"/>
    </location>
</feature>
<dbReference type="OrthoDB" id="366726at2"/>
<proteinExistence type="inferred from homology"/>
<dbReference type="AlphaFoldDB" id="C0W4L3"/>
<keyword evidence="5" id="KW-1185">Reference proteome</keyword>
<keyword evidence="3" id="KW-0732">Signal</keyword>
<evidence type="ECO:0000256" key="1">
    <source>
        <dbReference type="ARBA" id="ARBA00008520"/>
    </source>
</evidence>
<comment type="similarity">
    <text evidence="1">Belongs to the bacterial solute-binding protein 1 family.</text>
</comment>
<evidence type="ECO:0000256" key="3">
    <source>
        <dbReference type="SAM" id="SignalP"/>
    </source>
</evidence>
<dbReference type="InterPro" id="IPR050490">
    <property type="entry name" value="Bact_solute-bd_prot1"/>
</dbReference>
<sequence>MKMTRRHALGLGSAALAAGILSACGRQGGGASSGDTKALTVWVGALQDSQKSDFDRLIKAFQDANEGYTVSYQTHSTDDLKEAMRQVSGTNAGPDIYWYWEGPGLGGELVDAKMSLDLTDYYKQYGWEERFTSASLAGITQYGGYNGVPWTLQAQALYYNKTLFAQAGITSEPTTYEELVEACDKLVAAGITPIEFGGTVNWHVMRLLDSLIEKYCGADVATTLVTDKKGWDTEAGVTEAFTELKRWADTYFNEGYMSISNDDSSLLFWGGKAAMALEGTWFDAQIVDHDMDPAEVGIFPFPTATGRLYGFGEGFYVNANTTKADAAAKFLDFITAPEQMKASGGTWAAISVNKDVPVGDANPLDALWEPIMSSATQMYNNFDQALSLNETTEYWRIQNAVLIGEMTPEEAGPAMQKFIDANA</sequence>
<gene>
    <name evidence="4" type="ORF">HMPREF0058_0821</name>
</gene>
<accession>C0W4L3</accession>
<dbReference type="STRING" id="103621.GCA_001067145_01042"/>
<protein>
    <submittedName>
        <fullName evidence="4">ABC transporter, solute-binding protein</fullName>
    </submittedName>
</protein>